<dbReference type="AlphaFoldDB" id="D4H3U2"/>
<dbReference type="Gene3D" id="3.40.630.10">
    <property type="entry name" value="Zn peptidases"/>
    <property type="match status" value="1"/>
</dbReference>
<gene>
    <name evidence="5" type="ordered locus">Dacet_2433</name>
</gene>
<reference evidence="5 6" key="1">
    <citation type="journal article" date="2010" name="Stand. Genomic Sci.">
        <title>Complete genome sequence of Denitrovibrio acetiphilus type strain (N2460).</title>
        <authorList>
            <person name="Kiss H."/>
            <person name="Lang E."/>
            <person name="Lapidus A."/>
            <person name="Copeland A."/>
            <person name="Nolan M."/>
            <person name="Glavina Del Rio T."/>
            <person name="Chen F."/>
            <person name="Lucas S."/>
            <person name="Tice H."/>
            <person name="Cheng J.F."/>
            <person name="Han C."/>
            <person name="Goodwin L."/>
            <person name="Pitluck S."/>
            <person name="Liolios K."/>
            <person name="Pati A."/>
            <person name="Ivanova N."/>
            <person name="Mavromatis K."/>
            <person name="Chen A."/>
            <person name="Palaniappan K."/>
            <person name="Land M."/>
            <person name="Hauser L."/>
            <person name="Chang Y.J."/>
            <person name="Jeffries C.D."/>
            <person name="Detter J.C."/>
            <person name="Brettin T."/>
            <person name="Spring S."/>
            <person name="Rohde M."/>
            <person name="Goker M."/>
            <person name="Woyke T."/>
            <person name="Bristow J."/>
            <person name="Eisen J.A."/>
            <person name="Markowitz V."/>
            <person name="Hugenholtz P."/>
            <person name="Kyrpides N.C."/>
            <person name="Klenk H.P."/>
        </authorList>
    </citation>
    <scope>NUCLEOTIDE SEQUENCE [LARGE SCALE GENOMIC DNA]</scope>
    <source>
        <strain evidence="6">DSM 12809 / NBRC 114555 / N2460</strain>
    </source>
</reference>
<dbReference type="KEGG" id="dap:Dacet_2433"/>
<dbReference type="SUPFAM" id="SSF55031">
    <property type="entry name" value="Bacterial exopeptidase dimerisation domain"/>
    <property type="match status" value="1"/>
</dbReference>
<protein>
    <submittedName>
        <fullName evidence="5">Peptidase M20</fullName>
    </submittedName>
</protein>
<dbReference type="GO" id="GO:0046872">
    <property type="term" value="F:metal ion binding"/>
    <property type="evidence" value="ECO:0007669"/>
    <property type="project" value="UniProtKB-KW"/>
</dbReference>
<evidence type="ECO:0000259" key="4">
    <source>
        <dbReference type="Pfam" id="PF07687"/>
    </source>
</evidence>
<evidence type="ECO:0000313" key="5">
    <source>
        <dbReference type="EMBL" id="ADD69194.1"/>
    </source>
</evidence>
<keyword evidence="1" id="KW-0479">Metal-binding</keyword>
<dbReference type="GO" id="GO:0016787">
    <property type="term" value="F:hydrolase activity"/>
    <property type="evidence" value="ECO:0007669"/>
    <property type="project" value="UniProtKB-KW"/>
</dbReference>
<keyword evidence="6" id="KW-1185">Reference proteome</keyword>
<dbReference type="InterPro" id="IPR017150">
    <property type="entry name" value="Pept_M20_glutamate_carboxypep"/>
</dbReference>
<dbReference type="PIRSF" id="PIRSF037238">
    <property type="entry name" value="Carboxypeptidase_G2"/>
    <property type="match status" value="1"/>
</dbReference>
<evidence type="ECO:0000256" key="3">
    <source>
        <dbReference type="PIRSR" id="PIRSR037238-1"/>
    </source>
</evidence>
<proteinExistence type="predicted"/>
<dbReference type="Pfam" id="PF01546">
    <property type="entry name" value="Peptidase_M20"/>
    <property type="match status" value="1"/>
</dbReference>
<dbReference type="InterPro" id="IPR036264">
    <property type="entry name" value="Bact_exopeptidase_dim_dom"/>
</dbReference>
<dbReference type="HOGENOM" id="CLU_021802_7_0_0"/>
<evidence type="ECO:0000256" key="1">
    <source>
        <dbReference type="ARBA" id="ARBA00022723"/>
    </source>
</evidence>
<dbReference type="eggNOG" id="COG0624">
    <property type="taxonomic scope" value="Bacteria"/>
</dbReference>
<dbReference type="PANTHER" id="PTHR43808:SF9">
    <property type="entry name" value="BLL0789 PROTEIN"/>
    <property type="match status" value="1"/>
</dbReference>
<dbReference type="InParanoid" id="D4H3U2"/>
<evidence type="ECO:0000256" key="2">
    <source>
        <dbReference type="ARBA" id="ARBA00022801"/>
    </source>
</evidence>
<dbReference type="PaxDb" id="522772-Dacet_2433"/>
<dbReference type="InterPro" id="IPR002933">
    <property type="entry name" value="Peptidase_M20"/>
</dbReference>
<dbReference type="Pfam" id="PF07687">
    <property type="entry name" value="M20_dimer"/>
    <property type="match status" value="1"/>
</dbReference>
<keyword evidence="2" id="KW-0378">Hydrolase</keyword>
<dbReference type="PANTHER" id="PTHR43808">
    <property type="entry name" value="ACETYLORNITHINE DEACETYLASE"/>
    <property type="match status" value="1"/>
</dbReference>
<dbReference type="Gene3D" id="3.30.70.360">
    <property type="match status" value="1"/>
</dbReference>
<sequence length="369" mass="41154">MIDKAAFLNELEEVVNIDSGTYYKKGVDAVGEWFADRYASMGWDIEWYEPDGELGKSFTAYNADHDDIDVLVMCHLDTVFPEGEVAKRPFSIEGDFCYGPGVADMKSGCVFLLHVLRELHAEQGLKKKYAVFFNGEEEIGSLHTRPIIEELSRKSKFAFAVEPARANGAFLNQRKGSSRYFIEFHGKAAHSGNNPEEGICAVTEAANWILFFKSMVDNEKGVYLNPGVVKGGTSVNSIPDFAEMKVDVRFIRQEDGEEVHDKIMKKLKTGFDEKVKIDLKGGITRPPMMPNDKTEEICEKIDELGRQNGVEVKWVFAGGGSDASFPSAFGVPSLCGMGLPGGKSHSAEEFLDLRQFEERFKLLKDILLM</sequence>
<feature type="active site" evidence="3">
    <location>
        <position position="77"/>
    </location>
</feature>
<organism evidence="5 6">
    <name type="scientific">Denitrovibrio acetiphilus (strain DSM 12809 / NBRC 114555 / N2460)</name>
    <dbReference type="NCBI Taxonomy" id="522772"/>
    <lineage>
        <taxon>Bacteria</taxon>
        <taxon>Pseudomonadati</taxon>
        <taxon>Deferribacterota</taxon>
        <taxon>Deferribacteres</taxon>
        <taxon>Deferribacterales</taxon>
        <taxon>Geovibrionaceae</taxon>
        <taxon>Denitrovibrio</taxon>
    </lineage>
</organism>
<dbReference type="CDD" id="cd03885">
    <property type="entry name" value="M20_CPDG2"/>
    <property type="match status" value="1"/>
</dbReference>
<feature type="domain" description="Peptidase M20 dimerisation" evidence="4">
    <location>
        <begin position="173"/>
        <end position="271"/>
    </location>
</feature>
<name>D4H3U2_DENA2</name>
<evidence type="ECO:0000313" key="6">
    <source>
        <dbReference type="Proteomes" id="UP000002012"/>
    </source>
</evidence>
<dbReference type="EMBL" id="CP001968">
    <property type="protein sequence ID" value="ADD69194.1"/>
    <property type="molecule type" value="Genomic_DNA"/>
</dbReference>
<dbReference type="STRING" id="522772.Dacet_2433"/>
<dbReference type="OrthoDB" id="9776600at2"/>
<dbReference type="InterPro" id="IPR050072">
    <property type="entry name" value="Peptidase_M20A"/>
</dbReference>
<dbReference type="InterPro" id="IPR011650">
    <property type="entry name" value="Peptidase_M20_dimer"/>
</dbReference>
<dbReference type="SUPFAM" id="SSF53187">
    <property type="entry name" value="Zn-dependent exopeptidases"/>
    <property type="match status" value="1"/>
</dbReference>
<accession>D4H3U2</accession>
<feature type="active site" description="Proton acceptor" evidence="3">
    <location>
        <position position="137"/>
    </location>
</feature>
<dbReference type="Proteomes" id="UP000002012">
    <property type="component" value="Chromosome"/>
</dbReference>
<dbReference type="RefSeq" id="WP_013011695.1">
    <property type="nucleotide sequence ID" value="NC_013943.1"/>
</dbReference>